<gene>
    <name evidence="1" type="ORF">CCAM_LOCUS17716</name>
</gene>
<evidence type="ECO:0000313" key="2">
    <source>
        <dbReference type="Proteomes" id="UP000595140"/>
    </source>
</evidence>
<dbReference type="Proteomes" id="UP000595140">
    <property type="component" value="Unassembled WGS sequence"/>
</dbReference>
<sequence length="294" mass="34364">MRHDSRLVFTLLGLRHSITVAELGWRLGLYTQEETQHHSFADLPISVPDDFDIQAFWAAHSRTDAPFEHQISHSSDWTEPSWRALTFVMSMSYFGRPSNSNRVYSTDMLFFWSLANRRPINLAVFVARFLWAQTYGTRLTFVCGPLVTLLHKSLQEHLPIPDLLPLEQSFRLLDTTMLTHIHLQRGQTRRIRPRAETMPRPEAMLHPTTIHEQGSEPDQSSTTADSQTPLWAQSMMHQMNRIQTQIQGIQLQFGEQMNGLQTKFAEFETRFSEFETRFTEFENRYEGDMVRLFE</sequence>
<accession>A0A484LHX0</accession>
<reference evidence="1 2" key="1">
    <citation type="submission" date="2018-04" db="EMBL/GenBank/DDBJ databases">
        <authorList>
            <person name="Vogel A."/>
        </authorList>
    </citation>
    <scope>NUCLEOTIDE SEQUENCE [LARGE SCALE GENOMIC DNA]</scope>
</reference>
<dbReference type="OrthoDB" id="1325506at2759"/>
<name>A0A484LHX0_9ASTE</name>
<proteinExistence type="predicted"/>
<keyword evidence="2" id="KW-1185">Reference proteome</keyword>
<protein>
    <submittedName>
        <fullName evidence="1">Uncharacterized protein</fullName>
    </submittedName>
</protein>
<dbReference type="EMBL" id="OOIL02001452">
    <property type="protein sequence ID" value="VFQ75940.1"/>
    <property type="molecule type" value="Genomic_DNA"/>
</dbReference>
<evidence type="ECO:0000313" key="1">
    <source>
        <dbReference type="EMBL" id="VFQ75940.1"/>
    </source>
</evidence>
<dbReference type="AlphaFoldDB" id="A0A484LHX0"/>
<organism evidence="1 2">
    <name type="scientific">Cuscuta campestris</name>
    <dbReference type="NCBI Taxonomy" id="132261"/>
    <lineage>
        <taxon>Eukaryota</taxon>
        <taxon>Viridiplantae</taxon>
        <taxon>Streptophyta</taxon>
        <taxon>Embryophyta</taxon>
        <taxon>Tracheophyta</taxon>
        <taxon>Spermatophyta</taxon>
        <taxon>Magnoliopsida</taxon>
        <taxon>eudicotyledons</taxon>
        <taxon>Gunneridae</taxon>
        <taxon>Pentapetalae</taxon>
        <taxon>asterids</taxon>
        <taxon>lamiids</taxon>
        <taxon>Solanales</taxon>
        <taxon>Convolvulaceae</taxon>
        <taxon>Cuscuteae</taxon>
        <taxon>Cuscuta</taxon>
        <taxon>Cuscuta subgen. Grammica</taxon>
        <taxon>Cuscuta sect. Cleistogrammica</taxon>
    </lineage>
</organism>